<keyword evidence="1" id="KW-0175">Coiled coil</keyword>
<organism evidence="2">
    <name type="scientific">Caldiarchaeum subterraneum</name>
    <dbReference type="NCBI Taxonomy" id="311458"/>
    <lineage>
        <taxon>Archaea</taxon>
        <taxon>Nitrososphaerota</taxon>
        <taxon>Candidatus Caldarchaeales</taxon>
        <taxon>Candidatus Caldarchaeaceae</taxon>
        <taxon>Candidatus Caldarchaeum</taxon>
    </lineage>
</organism>
<dbReference type="EMBL" id="DRWN01000009">
    <property type="protein sequence ID" value="HHK67669.1"/>
    <property type="molecule type" value="Genomic_DNA"/>
</dbReference>
<name>A0A7C5Q3A9_CALS0</name>
<sequence>MDNDTTMAEGGGETTESIRKQVYEPRGRVGRRFYADVHRMANKNRKRKNDDNYHIYTVDGENFKACRITDIPAEAGDELYVDTIPVELTDEFIEVLRRGVRVFYVRRLTSFKLMYEKLGIKTNSAKNDVKVLMALETKWFREVNEDILVMRRLICAYRSLLNSRQSLMNRMRALSEVEREVLKDAIKALEEKMTTMAEIIVSEADKRIPAYNEVVRALGIEGENHLSAREALADVMLHMQRSTSYRQFRKFLGLFPGRRGVNKFYNTSARMALARLTSAVHCPEHRARDEEQLLRRIWHLKKTREKVGGAGLNSREKPLWKGRPIDKQCGICWIPAPSLSGGLSRGSS</sequence>
<feature type="coiled-coil region" evidence="1">
    <location>
        <begin position="172"/>
        <end position="199"/>
    </location>
</feature>
<evidence type="ECO:0000256" key="1">
    <source>
        <dbReference type="SAM" id="Coils"/>
    </source>
</evidence>
<comment type="caution">
    <text evidence="2">The sequence shown here is derived from an EMBL/GenBank/DDBJ whole genome shotgun (WGS) entry which is preliminary data.</text>
</comment>
<accession>A0A7C5Q3A9</accession>
<dbReference type="AlphaFoldDB" id="A0A7C5Q3A9"/>
<reference evidence="2" key="1">
    <citation type="journal article" date="2020" name="mSystems">
        <title>Genome- and Community-Level Interaction Insights into Carbon Utilization and Element Cycling Functions of Hydrothermarchaeota in Hydrothermal Sediment.</title>
        <authorList>
            <person name="Zhou Z."/>
            <person name="Liu Y."/>
            <person name="Xu W."/>
            <person name="Pan J."/>
            <person name="Luo Z.H."/>
            <person name="Li M."/>
        </authorList>
    </citation>
    <scope>NUCLEOTIDE SEQUENCE [LARGE SCALE GENOMIC DNA]</scope>
    <source>
        <strain evidence="2">SpSt-1056</strain>
    </source>
</reference>
<gene>
    <name evidence="2" type="ORF">ENM11_00735</name>
</gene>
<evidence type="ECO:0000313" key="2">
    <source>
        <dbReference type="EMBL" id="HHK67669.1"/>
    </source>
</evidence>
<proteinExistence type="predicted"/>
<protein>
    <submittedName>
        <fullName evidence="2">Uncharacterized protein</fullName>
    </submittedName>
</protein>